<evidence type="ECO:0000313" key="3">
    <source>
        <dbReference type="Proteomes" id="UP000035199"/>
    </source>
</evidence>
<keyword evidence="3" id="KW-1185">Reference proteome</keyword>
<keyword evidence="1" id="KW-0472">Membrane</keyword>
<keyword evidence="1" id="KW-0812">Transmembrane</keyword>
<reference evidence="3" key="2">
    <citation type="submission" date="2015-05" db="EMBL/GenBank/DDBJ databases">
        <title>Complete genome sequence of Corynebacterium mustelae DSM 45274, isolated from various tissues of a male ferret with lethal sepsis.</title>
        <authorList>
            <person name="Ruckert C."/>
            <person name="Albersmeier A."/>
            <person name="Winkler A."/>
            <person name="Tauch A."/>
        </authorList>
    </citation>
    <scope>NUCLEOTIDE SEQUENCE [LARGE SCALE GENOMIC DNA]</scope>
    <source>
        <strain evidence="3">DSM 45274</strain>
        <plasmid evidence="3">Plasmid pCmus45274</plasmid>
    </source>
</reference>
<keyword evidence="1" id="KW-1133">Transmembrane helix</keyword>
<reference evidence="2 3" key="1">
    <citation type="journal article" date="2015" name="Genome Announc.">
        <title>Complete Genome Sequence of the Type Strain Corynebacterium mustelae DSM 45274, Isolated from Various Tissues of a Male Ferret with Lethal Sepsis.</title>
        <authorList>
            <person name="Ruckert C."/>
            <person name="Eimer J."/>
            <person name="Winkler A."/>
            <person name="Tauch A."/>
        </authorList>
    </citation>
    <scope>NUCLEOTIDE SEQUENCE [LARGE SCALE GENOMIC DNA]</scope>
    <source>
        <strain evidence="2 3">DSM 45274</strain>
        <plasmid evidence="3">Plasmid pCmus45274</plasmid>
    </source>
</reference>
<dbReference type="PATRIC" id="fig|571915.4.peg.3345"/>
<dbReference type="Proteomes" id="UP000035199">
    <property type="component" value="Plasmid pCmus45274"/>
</dbReference>
<gene>
    <name evidence="2" type="ORF">CMUST_15585</name>
</gene>
<evidence type="ECO:0000313" key="2">
    <source>
        <dbReference type="EMBL" id="AKK07406.1"/>
    </source>
</evidence>
<accession>A0A0G3H1W8</accession>
<organism evidence="2 3">
    <name type="scientific">Corynebacterium mustelae</name>
    <dbReference type="NCBI Taxonomy" id="571915"/>
    <lineage>
        <taxon>Bacteria</taxon>
        <taxon>Bacillati</taxon>
        <taxon>Actinomycetota</taxon>
        <taxon>Actinomycetes</taxon>
        <taxon>Mycobacteriales</taxon>
        <taxon>Corynebacteriaceae</taxon>
        <taxon>Corynebacterium</taxon>
    </lineage>
</organism>
<dbReference type="EMBL" id="CP011543">
    <property type="protein sequence ID" value="AKK07406.1"/>
    <property type="molecule type" value="Genomic_DNA"/>
</dbReference>
<feature type="transmembrane region" description="Helical" evidence="1">
    <location>
        <begin position="158"/>
        <end position="179"/>
    </location>
</feature>
<keyword evidence="2" id="KW-0614">Plasmid</keyword>
<geneLocation type="plasmid" evidence="2 3">
    <name>pCmus45274</name>
</geneLocation>
<sequence length="496" mass="49170">MISLSSPAMRIHAFHIFPPSSEGLAFYFSQLLCYLRAQFVLDCSVCHGRIDSARRGRCDVLNGVLFEFSLFGLSFLLFGVVGAGVGVGVFGYWWVVLSVFMPVSWYKDSGATCAFCVRCMWRVFIFRLCVRLVWRVFVKVLHECGLLFEEVVMSGFSRVVAVAVAVGVVGAGSVVPVVAAPRVATQPGTDRPRVVAPVNTPVVQRAPQAPAVPAVVTNVVPGVTRAAAQPVVVRNYVTQEVYVTSPGLALASPGGAVVLNPVNVINTFERNVRPEDRSTMDAARGAAGVGAVAGGVGGGAAGALVGAGVGAAAGVGASGAICGAAAGTAAAAGAVAIAAPPTAPIAGPVAAGAASAVAACAAGGMAVGPIIGGAVGAGAGVPVGVVPGVVAGAQLGASAVPGGRAVMDRAIADTAWDLESQARVAQGAEPLSGAKPGDSMPGAGADAVPAVGSSVPALPQLPELPAVSVPVVDVQLPQVPEVPGVVLPGLPPVLGV</sequence>
<dbReference type="AlphaFoldDB" id="A0A0G3H1W8"/>
<evidence type="ECO:0000256" key="1">
    <source>
        <dbReference type="SAM" id="Phobius"/>
    </source>
</evidence>
<proteinExistence type="predicted"/>
<dbReference type="KEGG" id="cmv:CMUST_15585"/>
<name>A0A0G3H1W8_9CORY</name>
<protein>
    <submittedName>
        <fullName evidence="2">Uncharacterized protein</fullName>
    </submittedName>
</protein>